<feature type="compositionally biased region" description="Polar residues" evidence="3">
    <location>
        <begin position="184"/>
        <end position="195"/>
    </location>
</feature>
<dbReference type="PANTHER" id="PTHR36766">
    <property type="entry name" value="PLANT BROAD-SPECTRUM MILDEW RESISTANCE PROTEIN RPW8"/>
    <property type="match status" value="1"/>
</dbReference>
<dbReference type="Pfam" id="PF05659">
    <property type="entry name" value="RPW8"/>
    <property type="match status" value="2"/>
</dbReference>
<dbReference type="InterPro" id="IPR002182">
    <property type="entry name" value="NB-ARC"/>
</dbReference>
<evidence type="ECO:0000256" key="2">
    <source>
        <dbReference type="ARBA" id="ARBA00022821"/>
    </source>
</evidence>
<dbReference type="InterPro" id="IPR008808">
    <property type="entry name" value="Powdery_mildew-R_dom"/>
</dbReference>
<dbReference type="SUPFAM" id="SSF52540">
    <property type="entry name" value="P-loop containing nucleoside triphosphate hydrolases"/>
    <property type="match status" value="1"/>
</dbReference>
<name>A0AAP0S262_LIQFO</name>
<evidence type="ECO:0000256" key="3">
    <source>
        <dbReference type="SAM" id="MobiDB-lite"/>
    </source>
</evidence>
<reference evidence="5 6" key="1">
    <citation type="journal article" date="2024" name="Plant J.">
        <title>Genome sequences and population genomics reveal climatic adaptation and genomic divergence between two closely related sweetgum species.</title>
        <authorList>
            <person name="Xu W.Q."/>
            <person name="Ren C.Q."/>
            <person name="Zhang X.Y."/>
            <person name="Comes H.P."/>
            <person name="Liu X.H."/>
            <person name="Li Y.G."/>
            <person name="Kettle C.J."/>
            <person name="Jalonen R."/>
            <person name="Gaisberger H."/>
            <person name="Ma Y.Z."/>
            <person name="Qiu Y.X."/>
        </authorList>
    </citation>
    <scope>NUCLEOTIDE SEQUENCE [LARGE SCALE GENOMIC DNA]</scope>
    <source>
        <strain evidence="5">Hangzhou</strain>
    </source>
</reference>
<accession>A0AAP0S262</accession>
<feature type="domain" description="RPW8" evidence="4">
    <location>
        <begin position="4"/>
        <end position="152"/>
    </location>
</feature>
<dbReference type="Proteomes" id="UP001415857">
    <property type="component" value="Unassembled WGS sequence"/>
</dbReference>
<dbReference type="PROSITE" id="PS51153">
    <property type="entry name" value="RPW8"/>
    <property type="match status" value="2"/>
</dbReference>
<dbReference type="AlphaFoldDB" id="A0AAP0S262"/>
<evidence type="ECO:0000259" key="4">
    <source>
        <dbReference type="PROSITE" id="PS51153"/>
    </source>
</evidence>
<proteinExistence type="inferred from homology"/>
<dbReference type="PANTHER" id="PTHR36766:SF3">
    <property type="entry name" value="RPW8 DOMAIN-CONTAINING PROTEIN"/>
    <property type="match status" value="1"/>
</dbReference>
<dbReference type="GO" id="GO:0006952">
    <property type="term" value="P:defense response"/>
    <property type="evidence" value="ECO:0007669"/>
    <property type="project" value="UniProtKB-KW"/>
</dbReference>
<dbReference type="Gene3D" id="3.40.50.300">
    <property type="entry name" value="P-loop containing nucleotide triphosphate hydrolases"/>
    <property type="match status" value="1"/>
</dbReference>
<evidence type="ECO:0000256" key="1">
    <source>
        <dbReference type="ARBA" id="ARBA00008894"/>
    </source>
</evidence>
<evidence type="ECO:0000313" key="6">
    <source>
        <dbReference type="Proteomes" id="UP001415857"/>
    </source>
</evidence>
<dbReference type="Pfam" id="PF00931">
    <property type="entry name" value="NB-ARC"/>
    <property type="match status" value="1"/>
</dbReference>
<comment type="caution">
    <text evidence="5">The sequence shown here is derived from an EMBL/GenBank/DDBJ whole genome shotgun (WGS) entry which is preliminary data.</text>
</comment>
<feature type="domain" description="RPW8" evidence="4">
    <location>
        <begin position="250"/>
        <end position="402"/>
    </location>
</feature>
<dbReference type="GO" id="GO:0043531">
    <property type="term" value="F:ADP binding"/>
    <property type="evidence" value="ECO:0007669"/>
    <property type="project" value="InterPro"/>
</dbReference>
<evidence type="ECO:0000313" key="5">
    <source>
        <dbReference type="EMBL" id="KAK9285365.1"/>
    </source>
</evidence>
<dbReference type="InterPro" id="IPR027417">
    <property type="entry name" value="P-loop_NTPase"/>
</dbReference>
<sequence length="477" mass="52029">MAGSLVGEAALGAVFGELLRAVLDTKSNADGFESDFKQPRINTKVHAISPIIEEIQTLKKQLNRPEELQDLIEHLNKGKELVHKCSKVNCCNSYKRAPYAKKRRELDVYISRFFHINMQALQTRDNNEILMAAKVIDKKIDRIMLEEQNGGLNNQIGVSGSRAAATKPLAPTVELEAPVPPKSGLNNQIGLSSSHGLPEPLASKVGLEAPAPPRGGLNNQIGESGSHRVPEPQASKVGLEAPRPPKGGLNNQTGVSASRGGPEPPAHTVGLDAIGAAKRQLSSVQDLNRLRSTLESISPTIEEIQALKKELDHPKEELQDLIEQLKKGKLLVGKCEKINWLNSYKRPHYATKLRELDDYIRRFFGLNMQAQQTRDGLQVLVTVKSINAKVDRLLLGEQKGGSYNPIGLLGSCGVPEPPALTVGLDLPLKELKMWLFSDGPQVLVLSAPGGCGKTTLAKKLCQDKEVKGIVFCVFVFY</sequence>
<gene>
    <name evidence="5" type="ORF">L1049_024556</name>
</gene>
<keyword evidence="6" id="KW-1185">Reference proteome</keyword>
<comment type="similarity">
    <text evidence="1">Belongs to the disease resistance NB-LRR family.</text>
</comment>
<keyword evidence="2" id="KW-0611">Plant defense</keyword>
<dbReference type="EMBL" id="JBBPBK010000005">
    <property type="protein sequence ID" value="KAK9285365.1"/>
    <property type="molecule type" value="Genomic_DNA"/>
</dbReference>
<feature type="region of interest" description="Disordered" evidence="3">
    <location>
        <begin position="175"/>
        <end position="263"/>
    </location>
</feature>
<protein>
    <recommendedName>
        <fullName evidence="4">RPW8 domain-containing protein</fullName>
    </recommendedName>
</protein>
<organism evidence="5 6">
    <name type="scientific">Liquidambar formosana</name>
    <name type="common">Formosan gum</name>
    <dbReference type="NCBI Taxonomy" id="63359"/>
    <lineage>
        <taxon>Eukaryota</taxon>
        <taxon>Viridiplantae</taxon>
        <taxon>Streptophyta</taxon>
        <taxon>Embryophyta</taxon>
        <taxon>Tracheophyta</taxon>
        <taxon>Spermatophyta</taxon>
        <taxon>Magnoliopsida</taxon>
        <taxon>eudicotyledons</taxon>
        <taxon>Gunneridae</taxon>
        <taxon>Pentapetalae</taxon>
        <taxon>Saxifragales</taxon>
        <taxon>Altingiaceae</taxon>
        <taxon>Liquidambar</taxon>
    </lineage>
</organism>